<dbReference type="InterPro" id="IPR027417">
    <property type="entry name" value="P-loop_NTPase"/>
</dbReference>
<comment type="caution">
    <text evidence="1">The sequence shown here is derived from an EMBL/GenBank/DDBJ whole genome shotgun (WGS) entry which is preliminary data.</text>
</comment>
<dbReference type="AlphaFoldDB" id="A0AA40P0D1"/>
<protein>
    <recommendedName>
        <fullName evidence="3">NACHT domain-containing protein</fullName>
    </recommendedName>
</protein>
<evidence type="ECO:0008006" key="3">
    <source>
        <dbReference type="Google" id="ProtNLM"/>
    </source>
</evidence>
<dbReference type="Proteomes" id="UP000050523">
    <property type="component" value="Unassembled WGS sequence"/>
</dbReference>
<reference evidence="1 2" key="1">
    <citation type="submission" date="2015-09" db="EMBL/GenBank/DDBJ databases">
        <title>Genome announcement of multiple Pseudomonas syringae strains.</title>
        <authorList>
            <person name="Thakur S."/>
            <person name="Wang P.W."/>
            <person name="Gong Y."/>
            <person name="Weir B.S."/>
            <person name="Guttman D.S."/>
        </authorList>
    </citation>
    <scope>NUCLEOTIDE SEQUENCE [LARGE SCALE GENOMIC DNA]</scope>
    <source>
        <strain evidence="1 2">ICMP9151</strain>
    </source>
</reference>
<gene>
    <name evidence="1" type="ORF">ALO43_03461</name>
</gene>
<evidence type="ECO:0000313" key="1">
    <source>
        <dbReference type="EMBL" id="KPY92238.1"/>
    </source>
</evidence>
<proteinExistence type="predicted"/>
<dbReference type="EMBL" id="LJRO01000458">
    <property type="protein sequence ID" value="KPY92238.1"/>
    <property type="molecule type" value="Genomic_DNA"/>
</dbReference>
<name>A0AA40P0D1_9PSED</name>
<accession>A0AA40P0D1</accession>
<sequence>MTEHSDSAFSEKLKSKKTGGGSAFGGGANFQSSLTAIVASHILHGSPLGWLDGVCIDIPSAVWAESEGAGDDLRIELTDGSAIEVQAKKGLKHRDKLWSALMDLAQAIHDGSLAYGILAVASDTSAVIREDLANDIERMGQGRADRLTAIGNEFHNLLLTNNLSVEIVCRSLQIRVIDTLISKNGDISAAKNVLRLICVDETDACAAFDILGYRALRLIENRGRWTLRDLVQLLRTRGIKLRNDGSPAALLDRYGQWVSNTHNDYAIIGAGPRIPIEYLLPMKLEHREFELAETADALSALQRYQKIHEREHRGDTFDSLWTARFRRKAVVVAGPGLGKSTMLRALAYQYSVDGFMVLSAPLKSIVAGIHAGKTFTESLVNTSFDGSGIPVGDAINDRRYNWVILLDALDECGKDHRLIAEHIRRFASGYPATRIVVTTRPIGYATNALKDWAHYTLLPPKAEDGAENVEKLLKLIAPQDLPSAALHLPTSYGRRNSASNGFAISPQLLGMSAVLILRKRALPTSRVKLYRELIRLFEGAENQPRASDGGELIDIAIQVLDLTGWHLIQNPLLPLDQLIAEVAADLAQLLERSLLLSKGFVREALSHWERMGLVETFFHSDIRMIAFIHKSFCEFVAGRHLNQQTLQIIDQAADRQDMHEVVNFGLGLGLADKLIDICLARHAEGDASQLNRALALLSKPEVVVAEHRISRLIALSFKAMDDDDTHIFTIGVALSDIVGQPADLVIPEASKRLYVSSPAVRLVAWALFSRSMNDSVQGATLLQELSLTVPAPISGRLLQKPEQETHDLELLRRLASNCLKACPDSEARDFALTLPDQVFSNLGFIIYINEHLESRQIAPVPTAWDRSGSSTNSVSLPLIDPGFRDVGMSATLAVAKAFIPDDHRFEIISEGRHSLPQLAGFLRASGFMNSPASDVYSWGTPYEAASAKSTLRYIASLLPLDHASLQQECSKLLNLYLGGVSSISDVLPDVDIQELTPVDSARPPYDLVLVKQALLHPSEWLCRLAARICSSFPVTKSELEILLPASSGASLSAVLRLVAVHHPNQLTDMARRRLTGESTGDLSAAFHVLRSSNMQPCPEVIEIALSLLCSECKNTSASAAELLSCWLNQAVVIDTDKVDKAIEHWGGSQTAKPLWRLHTPLHSIIELSDKIRATNMAAEK</sequence>
<dbReference type="Gene3D" id="3.40.50.300">
    <property type="entry name" value="P-loop containing nucleotide triphosphate hydrolases"/>
    <property type="match status" value="1"/>
</dbReference>
<dbReference type="SUPFAM" id="SSF52540">
    <property type="entry name" value="P-loop containing nucleoside triphosphate hydrolases"/>
    <property type="match status" value="1"/>
</dbReference>
<organism evidence="1 2">
    <name type="scientific">Pseudomonas tremae</name>
    <dbReference type="NCBI Taxonomy" id="200454"/>
    <lineage>
        <taxon>Bacteria</taxon>
        <taxon>Pseudomonadati</taxon>
        <taxon>Pseudomonadota</taxon>
        <taxon>Gammaproteobacteria</taxon>
        <taxon>Pseudomonadales</taxon>
        <taxon>Pseudomonadaceae</taxon>
        <taxon>Pseudomonas</taxon>
    </lineage>
</organism>
<dbReference type="RefSeq" id="WP_054998271.1">
    <property type="nucleotide sequence ID" value="NZ_LJRO01000458.1"/>
</dbReference>
<evidence type="ECO:0000313" key="2">
    <source>
        <dbReference type="Proteomes" id="UP000050523"/>
    </source>
</evidence>